<keyword evidence="1" id="KW-0812">Transmembrane</keyword>
<keyword evidence="1" id="KW-1133">Transmembrane helix</keyword>
<dbReference type="Proteomes" id="UP001629246">
    <property type="component" value="Unassembled WGS sequence"/>
</dbReference>
<evidence type="ECO:0000313" key="3">
    <source>
        <dbReference type="Proteomes" id="UP001629246"/>
    </source>
</evidence>
<comment type="caution">
    <text evidence="2">The sequence shown here is derived from an EMBL/GenBank/DDBJ whole genome shotgun (WGS) entry which is preliminary data.</text>
</comment>
<gene>
    <name evidence="2" type="ORF">PQR62_24745</name>
</gene>
<feature type="transmembrane region" description="Helical" evidence="1">
    <location>
        <begin position="155"/>
        <end position="174"/>
    </location>
</feature>
<dbReference type="EMBL" id="JAQQFM010000016">
    <property type="protein sequence ID" value="MFL9927504.1"/>
    <property type="molecule type" value="Genomic_DNA"/>
</dbReference>
<proteinExistence type="predicted"/>
<protein>
    <submittedName>
        <fullName evidence="2">Uncharacterized protein</fullName>
    </submittedName>
</protein>
<evidence type="ECO:0000313" key="2">
    <source>
        <dbReference type="EMBL" id="MFL9927504.1"/>
    </source>
</evidence>
<feature type="transmembrane region" description="Helical" evidence="1">
    <location>
        <begin position="125"/>
        <end position="143"/>
    </location>
</feature>
<accession>A0ABW9AG86</accession>
<feature type="transmembrane region" description="Helical" evidence="1">
    <location>
        <begin position="30"/>
        <end position="52"/>
    </location>
</feature>
<feature type="transmembrane region" description="Helical" evidence="1">
    <location>
        <begin position="58"/>
        <end position="77"/>
    </location>
</feature>
<keyword evidence="1" id="KW-0472">Membrane</keyword>
<evidence type="ECO:0000256" key="1">
    <source>
        <dbReference type="SAM" id="Phobius"/>
    </source>
</evidence>
<sequence length="186" mass="20269">MPEAQVNANYRFVGAYQEVNTRIAQRQQALTIYVSMILSLLAALVALKPGMAGASLPIQWLVLGFPVASTFLALMSYKAEMAITNLRRFLCALERLGNESGTLPSYNANPMWSINANHARHFQDYAAALLAFAGNAIGLLAAVKIYPVQFSENPLAIWIAGAVALISIAFLLWIPKLSFIPAEDRA</sequence>
<reference evidence="2 3" key="1">
    <citation type="journal article" date="2024" name="Chem. Sci.">
        <title>Discovery of megapolipeptins by genome mining of a Burkholderiales bacteria collection.</title>
        <authorList>
            <person name="Paulo B.S."/>
            <person name="Recchia M.J.J."/>
            <person name="Lee S."/>
            <person name="Fergusson C.H."/>
            <person name="Romanowski S.B."/>
            <person name="Hernandez A."/>
            <person name="Krull N."/>
            <person name="Liu D.Y."/>
            <person name="Cavanagh H."/>
            <person name="Bos A."/>
            <person name="Gray C.A."/>
            <person name="Murphy B.T."/>
            <person name="Linington R.G."/>
            <person name="Eustaquio A.S."/>
        </authorList>
    </citation>
    <scope>NUCLEOTIDE SEQUENCE [LARGE SCALE GENOMIC DNA]</scope>
    <source>
        <strain evidence="2 3">RL21-008-BIB-A</strain>
    </source>
</reference>
<organism evidence="2 3">
    <name type="scientific">Herbaspirillum lusitanum</name>
    <dbReference type="NCBI Taxonomy" id="213312"/>
    <lineage>
        <taxon>Bacteria</taxon>
        <taxon>Pseudomonadati</taxon>
        <taxon>Pseudomonadota</taxon>
        <taxon>Betaproteobacteria</taxon>
        <taxon>Burkholderiales</taxon>
        <taxon>Oxalobacteraceae</taxon>
        <taxon>Herbaspirillum</taxon>
    </lineage>
</organism>
<name>A0ABW9AG86_9BURK</name>
<keyword evidence="3" id="KW-1185">Reference proteome</keyword>
<dbReference type="RefSeq" id="WP_408160738.1">
    <property type="nucleotide sequence ID" value="NZ_JAQQFM010000016.1"/>
</dbReference>